<organism evidence="1 2">
    <name type="scientific">Enterocloster hominis</name>
    <name type="common">ex Hitch et al. 2024</name>
    <dbReference type="NCBI Taxonomy" id="1917870"/>
    <lineage>
        <taxon>Bacteria</taxon>
        <taxon>Bacillati</taxon>
        <taxon>Bacillota</taxon>
        <taxon>Clostridia</taxon>
        <taxon>Lachnospirales</taxon>
        <taxon>Lachnospiraceae</taxon>
        <taxon>Enterocloster</taxon>
    </lineage>
</organism>
<dbReference type="Pfam" id="PF02572">
    <property type="entry name" value="CobA_CobO_BtuR"/>
    <property type="match status" value="1"/>
</dbReference>
<gene>
    <name evidence="1" type="ORF">WMQ36_17720</name>
</gene>
<evidence type="ECO:0000313" key="1">
    <source>
        <dbReference type="EMBL" id="MEQ2426813.1"/>
    </source>
</evidence>
<dbReference type="SUPFAM" id="SSF52540">
    <property type="entry name" value="P-loop containing nucleoside triphosphate hydrolases"/>
    <property type="match status" value="1"/>
</dbReference>
<keyword evidence="2" id="KW-1185">Reference proteome</keyword>
<evidence type="ECO:0000313" key="2">
    <source>
        <dbReference type="Proteomes" id="UP001454086"/>
    </source>
</evidence>
<dbReference type="Proteomes" id="UP001454086">
    <property type="component" value="Unassembled WGS sequence"/>
</dbReference>
<dbReference type="EMBL" id="JBBMFM010000075">
    <property type="protein sequence ID" value="MEQ2426813.1"/>
    <property type="molecule type" value="Genomic_DNA"/>
</dbReference>
<dbReference type="RefSeq" id="WP_008723047.1">
    <property type="nucleotide sequence ID" value="NZ_JAJFDX010000031.1"/>
</dbReference>
<dbReference type="PANTHER" id="PTHR46638">
    <property type="entry name" value="CORRINOID ADENOSYLTRANSFERASE"/>
    <property type="match status" value="1"/>
</dbReference>
<dbReference type="PANTHER" id="PTHR46638:SF1">
    <property type="entry name" value="CORRINOID ADENOSYLTRANSFERASE"/>
    <property type="match status" value="1"/>
</dbReference>
<sequence length="178" mass="19340">MTGLIHIYHGDGKGKTTAAVGSAVRAAGRGKKVLIARFLKTDDSGEVMGLGHVPGITLLPCDENFGFSWEMSDVQRKAASLYYNNLFRMAWEMAAGQDGADGFDMLVLDEVIGACGLGFVREDVVVEMLRGKPGGLEVVMTGRGPSDELMECADYITEMVMRRHPFEKGISAREGIEY</sequence>
<accession>A0ABV1DAK7</accession>
<dbReference type="InterPro" id="IPR003724">
    <property type="entry name" value="CblAdoTrfase_CobA"/>
</dbReference>
<dbReference type="PIRSF" id="PIRSF015617">
    <property type="entry name" value="Adensltrnsf_CobA"/>
    <property type="match status" value="1"/>
</dbReference>
<name>A0ABV1DAK7_9FIRM</name>
<dbReference type="InterPro" id="IPR027417">
    <property type="entry name" value="P-loop_NTPase"/>
</dbReference>
<comment type="caution">
    <text evidence="1">The sequence shown here is derived from an EMBL/GenBank/DDBJ whole genome shotgun (WGS) entry which is preliminary data.</text>
</comment>
<dbReference type="Gene3D" id="3.40.50.300">
    <property type="entry name" value="P-loop containing nucleotide triphosphate hydrolases"/>
    <property type="match status" value="1"/>
</dbReference>
<proteinExistence type="predicted"/>
<protein>
    <submittedName>
        <fullName evidence="1">Cob(I)yrinic acid a,c-diamide adenosyltransferase</fullName>
    </submittedName>
</protein>
<reference evidence="1 2" key="1">
    <citation type="submission" date="2024-03" db="EMBL/GenBank/DDBJ databases">
        <title>Human intestinal bacterial collection.</title>
        <authorList>
            <person name="Pauvert C."/>
            <person name="Hitch T.C.A."/>
            <person name="Clavel T."/>
        </authorList>
    </citation>
    <scope>NUCLEOTIDE SEQUENCE [LARGE SCALE GENOMIC DNA]</scope>
    <source>
        <strain evidence="1 2">CLA-SR-H021</strain>
    </source>
</reference>